<organism evidence="1 2">
    <name type="scientific">Buchnera aphidicola</name>
    <name type="common">Macrosiphum albifrons</name>
    <dbReference type="NCBI Taxonomy" id="2994844"/>
    <lineage>
        <taxon>Bacteria</taxon>
        <taxon>Pseudomonadati</taxon>
        <taxon>Pseudomonadota</taxon>
        <taxon>Gammaproteobacteria</taxon>
        <taxon>Enterobacterales</taxon>
        <taxon>Erwiniaceae</taxon>
        <taxon>Buchnera</taxon>
    </lineage>
</organism>
<dbReference type="AlphaFoldDB" id="A0AAJ5PT38"/>
<dbReference type="Proteomes" id="UP001163094">
    <property type="component" value="Chromosome"/>
</dbReference>
<dbReference type="Gene3D" id="3.40.50.150">
    <property type="entry name" value="Vaccinia Virus protein VP39"/>
    <property type="match status" value="1"/>
</dbReference>
<proteinExistence type="predicted"/>
<dbReference type="InterPro" id="IPR029063">
    <property type="entry name" value="SAM-dependent_MTases_sf"/>
</dbReference>
<protein>
    <submittedName>
        <fullName evidence="1">Uncharacterized protein</fullName>
    </submittedName>
</protein>
<sequence length="74" mass="9352">MYCDPLYLPLSITANFTRYYINHFDFYEYKKLAYLIESIFKKIYSFSSIKSRFFINTFIIRKRFFVFHNFQMFY</sequence>
<reference evidence="1" key="1">
    <citation type="submission" date="2022-11" db="EMBL/GenBank/DDBJ databases">
        <title>The whole genome sequencing of pests is an important tool to study the evolution of the plant-insect interaction and insecticide resistance.</title>
        <authorList>
            <person name="Kananovich Y."/>
        </authorList>
    </citation>
    <scope>NUCLEOTIDE SEQUENCE</scope>
    <source>
        <strain evidence="1">BSU_Mac_2017</strain>
    </source>
</reference>
<evidence type="ECO:0000313" key="2">
    <source>
        <dbReference type="Proteomes" id="UP001163094"/>
    </source>
</evidence>
<evidence type="ECO:0000313" key="1">
    <source>
        <dbReference type="EMBL" id="WAI11717.1"/>
    </source>
</evidence>
<dbReference type="EMBL" id="CP113409">
    <property type="protein sequence ID" value="WAI11717.1"/>
    <property type="molecule type" value="Genomic_DNA"/>
</dbReference>
<gene>
    <name evidence="1" type="ORF">OW721_02735</name>
</gene>
<name>A0AAJ5PT38_9GAMM</name>
<accession>A0AAJ5PT38</accession>